<reference evidence="11" key="1">
    <citation type="journal article" date="2022" name="Front. Genet.">
        <title>Chromosome-Scale Assembly of the Dendrobium nobile Genome Provides Insights Into the Molecular Mechanism of the Biosynthesis of the Medicinal Active Ingredient of Dendrobium.</title>
        <authorList>
            <person name="Xu Q."/>
            <person name="Niu S.-C."/>
            <person name="Li K.-L."/>
            <person name="Zheng P.-J."/>
            <person name="Zhang X.-J."/>
            <person name="Jia Y."/>
            <person name="Liu Y."/>
            <person name="Niu Y.-X."/>
            <person name="Yu L.-H."/>
            <person name="Chen D.-F."/>
            <person name="Zhang G.-Q."/>
        </authorList>
    </citation>
    <scope>NUCLEOTIDE SEQUENCE</scope>
    <source>
        <tissue evidence="11">Leaf</tissue>
    </source>
</reference>
<dbReference type="InterPro" id="IPR014729">
    <property type="entry name" value="Rossmann-like_a/b/a_fold"/>
</dbReference>
<keyword evidence="8" id="KW-0274">FAD</keyword>
<dbReference type="EC" id="2.7.7.2" evidence="2"/>
<dbReference type="SUPFAM" id="SSF52374">
    <property type="entry name" value="Nucleotidylyl transferase"/>
    <property type="match status" value="1"/>
</dbReference>
<evidence type="ECO:0000256" key="4">
    <source>
        <dbReference type="ARBA" id="ARBA00022643"/>
    </source>
</evidence>
<dbReference type="GO" id="GO:0005524">
    <property type="term" value="F:ATP binding"/>
    <property type="evidence" value="ECO:0007669"/>
    <property type="project" value="UniProtKB-KW"/>
</dbReference>
<name>A0A8T3BK12_DENNO</name>
<dbReference type="Gene3D" id="3.40.50.620">
    <property type="entry name" value="HUPs"/>
    <property type="match status" value="1"/>
</dbReference>
<keyword evidence="5" id="KW-0808">Transferase</keyword>
<evidence type="ECO:0000256" key="9">
    <source>
        <dbReference type="ARBA" id="ARBA00022840"/>
    </source>
</evidence>
<organism evidence="11 12">
    <name type="scientific">Dendrobium nobile</name>
    <name type="common">Orchid</name>
    <dbReference type="NCBI Taxonomy" id="94219"/>
    <lineage>
        <taxon>Eukaryota</taxon>
        <taxon>Viridiplantae</taxon>
        <taxon>Streptophyta</taxon>
        <taxon>Embryophyta</taxon>
        <taxon>Tracheophyta</taxon>
        <taxon>Spermatophyta</taxon>
        <taxon>Magnoliopsida</taxon>
        <taxon>Liliopsida</taxon>
        <taxon>Asparagales</taxon>
        <taxon>Orchidaceae</taxon>
        <taxon>Epidendroideae</taxon>
        <taxon>Malaxideae</taxon>
        <taxon>Dendrobiinae</taxon>
        <taxon>Dendrobium</taxon>
    </lineage>
</organism>
<evidence type="ECO:0000256" key="8">
    <source>
        <dbReference type="ARBA" id="ARBA00022827"/>
    </source>
</evidence>
<evidence type="ECO:0000256" key="1">
    <source>
        <dbReference type="ARBA" id="ARBA00004726"/>
    </source>
</evidence>
<protein>
    <recommendedName>
        <fullName evidence="2">FAD synthase</fullName>
        <ecNumber evidence="2">2.7.7.2</ecNumber>
    </recommendedName>
</protein>
<evidence type="ECO:0000256" key="3">
    <source>
        <dbReference type="ARBA" id="ARBA00022630"/>
    </source>
</evidence>
<feature type="domain" description="FAD synthetase" evidence="10">
    <location>
        <begin position="159"/>
        <end position="227"/>
    </location>
</feature>
<keyword evidence="6" id="KW-0548">Nucleotidyltransferase</keyword>
<comment type="caution">
    <text evidence="11">The sequence shown here is derived from an EMBL/GenBank/DDBJ whole genome shotgun (WGS) entry which is preliminary data.</text>
</comment>
<keyword evidence="4" id="KW-0288">FMN</keyword>
<evidence type="ECO:0000313" key="12">
    <source>
        <dbReference type="Proteomes" id="UP000829196"/>
    </source>
</evidence>
<dbReference type="InterPro" id="IPR015864">
    <property type="entry name" value="FAD_synthase"/>
</dbReference>
<dbReference type="GO" id="GO:0009231">
    <property type="term" value="P:riboflavin biosynthetic process"/>
    <property type="evidence" value="ECO:0007669"/>
    <property type="project" value="InterPro"/>
</dbReference>
<evidence type="ECO:0000256" key="6">
    <source>
        <dbReference type="ARBA" id="ARBA00022695"/>
    </source>
</evidence>
<evidence type="ECO:0000256" key="2">
    <source>
        <dbReference type="ARBA" id="ARBA00012393"/>
    </source>
</evidence>
<keyword evidence="3" id="KW-0285">Flavoprotein</keyword>
<gene>
    <name evidence="11" type="ORF">KFK09_009501</name>
</gene>
<dbReference type="Proteomes" id="UP000829196">
    <property type="component" value="Unassembled WGS sequence"/>
</dbReference>
<keyword evidence="7" id="KW-0547">Nucleotide-binding</keyword>
<dbReference type="Pfam" id="PF06574">
    <property type="entry name" value="FAD_syn"/>
    <property type="match status" value="1"/>
</dbReference>
<evidence type="ECO:0000313" key="11">
    <source>
        <dbReference type="EMBL" id="KAI0513478.1"/>
    </source>
</evidence>
<sequence>MEDVDLVHILSARFVGNLDIQRSIDGIVMTLPTTLMHELTLLQTTPKPLISSWIQERSKSSLQFLLIFTIFNPILLPPMCKNRSCVTFQCSFTLKILGRYSLGCGLLNQPSSDIYAGVVTCVQTQGGLTKYFPILVGLHQGLALSTYLFSLVMDVFTRHLLEIDFSNVRHLTPIQFVERLSKELRVGGVVAGANYRFGYKASGDAKDLARLCEEYGLYAHIVSPVMNKTWHGSQNGASFSDLGQVSSTRVRHALAMRDMAHVAELLGRKHRLVLVPMNEKYRFAKSTIVAPKSCLLNQPPGDGEFNNCAFLLDDVTVGLCRLAIDSNSDRIELDCENLFEINLVQDGRCIGIEF</sequence>
<accession>A0A8T3BK12</accession>
<evidence type="ECO:0000259" key="10">
    <source>
        <dbReference type="Pfam" id="PF06574"/>
    </source>
</evidence>
<comment type="pathway">
    <text evidence="1">Cofactor biosynthesis; FAD biosynthesis; FAD from FMN: step 1/1.</text>
</comment>
<evidence type="ECO:0000256" key="7">
    <source>
        <dbReference type="ARBA" id="ARBA00022741"/>
    </source>
</evidence>
<keyword evidence="9" id="KW-0067">ATP-binding</keyword>
<evidence type="ECO:0000256" key="5">
    <source>
        <dbReference type="ARBA" id="ARBA00022679"/>
    </source>
</evidence>
<proteinExistence type="predicted"/>
<dbReference type="EMBL" id="JAGYWB010000008">
    <property type="protein sequence ID" value="KAI0513478.1"/>
    <property type="molecule type" value="Genomic_DNA"/>
</dbReference>
<dbReference type="GO" id="GO:0003919">
    <property type="term" value="F:FMN adenylyltransferase activity"/>
    <property type="evidence" value="ECO:0007669"/>
    <property type="project" value="UniProtKB-EC"/>
</dbReference>
<dbReference type="AlphaFoldDB" id="A0A8T3BK12"/>
<keyword evidence="12" id="KW-1185">Reference proteome</keyword>
<dbReference type="OrthoDB" id="414641at2759"/>